<evidence type="ECO:0000313" key="2">
    <source>
        <dbReference type="Proteomes" id="UP000002139"/>
    </source>
</evidence>
<dbReference type="EMBL" id="AM746676">
    <property type="protein sequence ID" value="CAN96700.1"/>
    <property type="molecule type" value="Genomic_DNA"/>
</dbReference>
<dbReference type="Proteomes" id="UP000002139">
    <property type="component" value="Chromosome"/>
</dbReference>
<dbReference type="KEGG" id="scl:sce6531"/>
<accession>A9GP39</accession>
<dbReference type="AlphaFoldDB" id="A9GP39"/>
<proteinExistence type="predicted"/>
<protein>
    <submittedName>
        <fullName evidence="1">Uncharacterized protein</fullName>
    </submittedName>
</protein>
<name>A9GP39_SORC5</name>
<reference evidence="1 2" key="1">
    <citation type="journal article" date="2007" name="Nat. Biotechnol.">
        <title>Complete genome sequence of the myxobacterium Sorangium cellulosum.</title>
        <authorList>
            <person name="Schneiker S."/>
            <person name="Perlova O."/>
            <person name="Kaiser O."/>
            <person name="Gerth K."/>
            <person name="Alici A."/>
            <person name="Altmeyer M.O."/>
            <person name="Bartels D."/>
            <person name="Bekel T."/>
            <person name="Beyer S."/>
            <person name="Bode E."/>
            <person name="Bode H.B."/>
            <person name="Bolten C.J."/>
            <person name="Choudhuri J.V."/>
            <person name="Doss S."/>
            <person name="Elnakady Y.A."/>
            <person name="Frank B."/>
            <person name="Gaigalat L."/>
            <person name="Goesmann A."/>
            <person name="Groeger C."/>
            <person name="Gross F."/>
            <person name="Jelsbak L."/>
            <person name="Jelsbak L."/>
            <person name="Kalinowski J."/>
            <person name="Kegler C."/>
            <person name="Knauber T."/>
            <person name="Konietzny S."/>
            <person name="Kopp M."/>
            <person name="Krause L."/>
            <person name="Krug D."/>
            <person name="Linke B."/>
            <person name="Mahmud T."/>
            <person name="Martinez-Arias R."/>
            <person name="McHardy A.C."/>
            <person name="Merai M."/>
            <person name="Meyer F."/>
            <person name="Mormann S."/>
            <person name="Munoz-Dorado J."/>
            <person name="Perez J."/>
            <person name="Pradella S."/>
            <person name="Rachid S."/>
            <person name="Raddatz G."/>
            <person name="Rosenau F."/>
            <person name="Rueckert C."/>
            <person name="Sasse F."/>
            <person name="Scharfe M."/>
            <person name="Schuster S.C."/>
            <person name="Suen G."/>
            <person name="Treuner-Lange A."/>
            <person name="Velicer G.J."/>
            <person name="Vorholter F.-J."/>
            <person name="Weissman K.J."/>
            <person name="Welch R.D."/>
            <person name="Wenzel S.C."/>
            <person name="Whitworth D.E."/>
            <person name="Wilhelm S."/>
            <person name="Wittmann C."/>
            <person name="Bloecker H."/>
            <person name="Puehler A."/>
            <person name="Mueller R."/>
        </authorList>
    </citation>
    <scope>NUCLEOTIDE SEQUENCE [LARGE SCALE GENOMIC DNA]</scope>
    <source>
        <strain evidence="2">So ce56</strain>
    </source>
</reference>
<dbReference type="RefSeq" id="WP_012239149.1">
    <property type="nucleotide sequence ID" value="NC_010162.1"/>
</dbReference>
<evidence type="ECO:0000313" key="1">
    <source>
        <dbReference type="EMBL" id="CAN96700.1"/>
    </source>
</evidence>
<dbReference type="HOGENOM" id="CLU_2358219_0_0_7"/>
<organism evidence="1 2">
    <name type="scientific">Sorangium cellulosum (strain So ce56)</name>
    <name type="common">Polyangium cellulosum (strain So ce56)</name>
    <dbReference type="NCBI Taxonomy" id="448385"/>
    <lineage>
        <taxon>Bacteria</taxon>
        <taxon>Pseudomonadati</taxon>
        <taxon>Myxococcota</taxon>
        <taxon>Polyangia</taxon>
        <taxon>Polyangiales</taxon>
        <taxon>Polyangiaceae</taxon>
        <taxon>Sorangium</taxon>
    </lineage>
</organism>
<gene>
    <name evidence="1" type="ordered locus">sce6531</name>
</gene>
<sequence>MGKFQVYAIKTTADGAHVTGRLIAGTFTRGKSVHSAHRADEMGVKHGEPVELDLLIDGIVIYSNEIDEIQEGLTALIRLRGHWPAQISQGWILEGG</sequence>
<keyword evidence="2" id="KW-1185">Reference proteome</keyword>